<feature type="transmembrane region" description="Helical" evidence="5">
    <location>
        <begin position="20"/>
        <end position="45"/>
    </location>
</feature>
<comment type="caution">
    <text evidence="6">The sequence shown here is derived from an EMBL/GenBank/DDBJ whole genome shotgun (WGS) entry which is preliminary data.</text>
</comment>
<gene>
    <name evidence="6" type="ORF">DI563_11225</name>
</gene>
<feature type="transmembrane region" description="Helical" evidence="5">
    <location>
        <begin position="85"/>
        <end position="104"/>
    </location>
</feature>
<evidence type="ECO:0000256" key="1">
    <source>
        <dbReference type="ARBA" id="ARBA00004141"/>
    </source>
</evidence>
<dbReference type="InterPro" id="IPR032808">
    <property type="entry name" value="DoxX"/>
</dbReference>
<keyword evidence="4 5" id="KW-0472">Membrane</keyword>
<sequence>MTSALSPTFSPVRTGTSSAALWTGRVLSALVVLVLLADAAVNLYAPEKLAEPMAATGFTAALSPQLGILMLVCAVLYAIPRTSVLGAILVTGFLGGAICAHFRIGEMGSGSQIVCLVIGVAAWLGLYLRMPGLRALLPLSRG</sequence>
<proteinExistence type="predicted"/>
<evidence type="ECO:0000256" key="5">
    <source>
        <dbReference type="SAM" id="Phobius"/>
    </source>
</evidence>
<reference evidence="6 7" key="1">
    <citation type="submission" date="2017-08" db="EMBL/GenBank/DDBJ databases">
        <title>Infants hospitalized years apart are colonized by the same room-sourced microbial strains.</title>
        <authorList>
            <person name="Brooks B."/>
            <person name="Olm M.R."/>
            <person name="Firek B.A."/>
            <person name="Baker R."/>
            <person name="Thomas B.C."/>
            <person name="Morowitz M.J."/>
            <person name="Banfield J.F."/>
        </authorList>
    </citation>
    <scope>NUCLEOTIDE SEQUENCE [LARGE SCALE GENOMIC DNA]</scope>
    <source>
        <strain evidence="6">S2_005_003_R2_41</strain>
    </source>
</reference>
<accession>A0A2W5S5A9</accession>
<dbReference type="GO" id="GO:0016020">
    <property type="term" value="C:membrane"/>
    <property type="evidence" value="ECO:0007669"/>
    <property type="project" value="UniProtKB-SubCell"/>
</dbReference>
<evidence type="ECO:0000256" key="2">
    <source>
        <dbReference type="ARBA" id="ARBA00022692"/>
    </source>
</evidence>
<feature type="transmembrane region" description="Helical" evidence="5">
    <location>
        <begin position="113"/>
        <end position="130"/>
    </location>
</feature>
<dbReference type="Proteomes" id="UP000249135">
    <property type="component" value="Unassembled WGS sequence"/>
</dbReference>
<feature type="transmembrane region" description="Helical" evidence="5">
    <location>
        <begin position="57"/>
        <end position="79"/>
    </location>
</feature>
<keyword evidence="2 5" id="KW-0812">Transmembrane</keyword>
<evidence type="ECO:0000256" key="3">
    <source>
        <dbReference type="ARBA" id="ARBA00022989"/>
    </source>
</evidence>
<comment type="subcellular location">
    <subcellularLocation>
        <location evidence="1">Membrane</location>
        <topology evidence="1">Multi-pass membrane protein</topology>
    </subcellularLocation>
</comment>
<evidence type="ECO:0000313" key="7">
    <source>
        <dbReference type="Proteomes" id="UP000249135"/>
    </source>
</evidence>
<evidence type="ECO:0000313" key="6">
    <source>
        <dbReference type="EMBL" id="PZQ74823.1"/>
    </source>
</evidence>
<protein>
    <recommendedName>
        <fullName evidence="8">DoxX family protein</fullName>
    </recommendedName>
</protein>
<dbReference type="EMBL" id="QFPP01000112">
    <property type="protein sequence ID" value="PZQ74823.1"/>
    <property type="molecule type" value="Genomic_DNA"/>
</dbReference>
<name>A0A2W5S5A9_VARPD</name>
<evidence type="ECO:0000256" key="4">
    <source>
        <dbReference type="ARBA" id="ARBA00023136"/>
    </source>
</evidence>
<evidence type="ECO:0008006" key="8">
    <source>
        <dbReference type="Google" id="ProtNLM"/>
    </source>
</evidence>
<organism evidence="6 7">
    <name type="scientific">Variovorax paradoxus</name>
    <dbReference type="NCBI Taxonomy" id="34073"/>
    <lineage>
        <taxon>Bacteria</taxon>
        <taxon>Pseudomonadati</taxon>
        <taxon>Pseudomonadota</taxon>
        <taxon>Betaproteobacteria</taxon>
        <taxon>Burkholderiales</taxon>
        <taxon>Comamonadaceae</taxon>
        <taxon>Variovorax</taxon>
    </lineage>
</organism>
<dbReference type="Pfam" id="PF13564">
    <property type="entry name" value="DoxX_2"/>
    <property type="match status" value="1"/>
</dbReference>
<dbReference type="AlphaFoldDB" id="A0A2W5S5A9"/>
<keyword evidence="3 5" id="KW-1133">Transmembrane helix</keyword>